<dbReference type="InterPro" id="IPR036388">
    <property type="entry name" value="WH-like_DNA-bd_sf"/>
</dbReference>
<feature type="domain" description="Winged helix DNA-binding" evidence="1">
    <location>
        <begin position="19"/>
        <end position="101"/>
    </location>
</feature>
<dbReference type="Gene3D" id="1.10.10.10">
    <property type="entry name" value="Winged helix-like DNA-binding domain superfamily/Winged helix DNA-binding domain"/>
    <property type="match status" value="1"/>
</dbReference>
<dbReference type="GO" id="GO:0003677">
    <property type="term" value="F:DNA binding"/>
    <property type="evidence" value="ECO:0007669"/>
    <property type="project" value="UniProtKB-KW"/>
</dbReference>
<dbReference type="InterPro" id="IPR036390">
    <property type="entry name" value="WH_DNA-bd_sf"/>
</dbReference>
<dbReference type="Pfam" id="PF13601">
    <property type="entry name" value="HTH_34"/>
    <property type="match status" value="1"/>
</dbReference>
<gene>
    <name evidence="2" type="ORF">JO380_002229</name>
</gene>
<evidence type="ECO:0000313" key="3">
    <source>
        <dbReference type="Proteomes" id="UP001240250"/>
    </source>
</evidence>
<evidence type="ECO:0000259" key="1">
    <source>
        <dbReference type="Pfam" id="PF13601"/>
    </source>
</evidence>
<dbReference type="SUPFAM" id="SSF46785">
    <property type="entry name" value="Winged helix' DNA-binding domain"/>
    <property type="match status" value="1"/>
</dbReference>
<comment type="caution">
    <text evidence="2">The sequence shown here is derived from an EMBL/GenBank/DDBJ whole genome shotgun (WGS) entry which is preliminary data.</text>
</comment>
<accession>A0ABU0GKJ6</accession>
<proteinExistence type="predicted"/>
<name>A0ABU0GKJ6_9CELL</name>
<dbReference type="RefSeq" id="WP_217997388.1">
    <property type="nucleotide sequence ID" value="NZ_JAUSVM010000001.1"/>
</dbReference>
<organism evidence="2 3">
    <name type="scientific">Cellulomonas iranensis</name>
    <dbReference type="NCBI Taxonomy" id="76862"/>
    <lineage>
        <taxon>Bacteria</taxon>
        <taxon>Bacillati</taxon>
        <taxon>Actinomycetota</taxon>
        <taxon>Actinomycetes</taxon>
        <taxon>Micrococcales</taxon>
        <taxon>Cellulomonadaceae</taxon>
        <taxon>Cellulomonas</taxon>
    </lineage>
</organism>
<dbReference type="Proteomes" id="UP001240250">
    <property type="component" value="Unassembled WGS sequence"/>
</dbReference>
<keyword evidence="2" id="KW-0238">DNA-binding</keyword>
<reference evidence="2 3" key="1">
    <citation type="submission" date="2023-07" db="EMBL/GenBank/DDBJ databases">
        <title>Sequencing the genomes of 1000 actinobacteria strains.</title>
        <authorList>
            <person name="Klenk H.-P."/>
        </authorList>
    </citation>
    <scope>NUCLEOTIDE SEQUENCE [LARGE SCALE GENOMIC DNA]</scope>
    <source>
        <strain evidence="2 3">DSM 14785</strain>
    </source>
</reference>
<dbReference type="PANTHER" id="PTHR37318:SF1">
    <property type="entry name" value="BSL7504 PROTEIN"/>
    <property type="match status" value="1"/>
</dbReference>
<dbReference type="PANTHER" id="PTHR37318">
    <property type="entry name" value="BSL7504 PROTEIN"/>
    <property type="match status" value="1"/>
</dbReference>
<sequence>MSAEAQRDVHFDELIHAPVRLRVCGLLAAAEEVEFSVVRDAVDVSDATLSKHVKVLVDAGYAAVRKAPSSVRSDARLLTWLRLTPAGRRAFSAHVAALRAIAEGLTP</sequence>
<keyword evidence="3" id="KW-1185">Reference proteome</keyword>
<evidence type="ECO:0000313" key="2">
    <source>
        <dbReference type="EMBL" id="MDQ0425848.1"/>
    </source>
</evidence>
<dbReference type="InterPro" id="IPR027395">
    <property type="entry name" value="WH_DNA-bd_dom"/>
</dbReference>
<protein>
    <submittedName>
        <fullName evidence="2">DNA-binding MarR family transcriptional regulator</fullName>
    </submittedName>
</protein>
<dbReference type="EMBL" id="JAUSVM010000001">
    <property type="protein sequence ID" value="MDQ0425848.1"/>
    <property type="molecule type" value="Genomic_DNA"/>
</dbReference>